<dbReference type="Proteomes" id="UP000295611">
    <property type="component" value="Unassembled WGS sequence"/>
</dbReference>
<evidence type="ECO:0000259" key="17">
    <source>
        <dbReference type="PROSITE" id="PS50110"/>
    </source>
</evidence>
<keyword evidence="10" id="KW-0067">ATP-binding</keyword>
<dbReference type="Gene3D" id="1.10.287.130">
    <property type="match status" value="1"/>
</dbReference>
<evidence type="ECO:0000259" key="18">
    <source>
        <dbReference type="PROSITE" id="PS50894"/>
    </source>
</evidence>
<evidence type="ECO:0000256" key="3">
    <source>
        <dbReference type="ARBA" id="ARBA00012438"/>
    </source>
</evidence>
<keyword evidence="20" id="KW-1185">Reference proteome</keyword>
<evidence type="ECO:0000256" key="1">
    <source>
        <dbReference type="ARBA" id="ARBA00000085"/>
    </source>
</evidence>
<dbReference type="AlphaFoldDB" id="A0A4R7B9M2"/>
<dbReference type="GO" id="GO:0005886">
    <property type="term" value="C:plasma membrane"/>
    <property type="evidence" value="ECO:0007669"/>
    <property type="project" value="UniProtKB-SubCell"/>
</dbReference>
<evidence type="ECO:0000313" key="19">
    <source>
        <dbReference type="EMBL" id="TDR80692.1"/>
    </source>
</evidence>
<evidence type="ECO:0000256" key="10">
    <source>
        <dbReference type="ARBA" id="ARBA00022840"/>
    </source>
</evidence>
<dbReference type="InterPro" id="IPR003661">
    <property type="entry name" value="HisK_dim/P_dom"/>
</dbReference>
<evidence type="ECO:0000256" key="2">
    <source>
        <dbReference type="ARBA" id="ARBA00004429"/>
    </source>
</evidence>
<dbReference type="SUPFAM" id="SSF47226">
    <property type="entry name" value="Histidine-containing phosphotransfer domain, HPT domain"/>
    <property type="match status" value="1"/>
</dbReference>
<dbReference type="InterPro" id="IPR001789">
    <property type="entry name" value="Sig_transdc_resp-reg_receiver"/>
</dbReference>
<evidence type="ECO:0000256" key="9">
    <source>
        <dbReference type="ARBA" id="ARBA00022777"/>
    </source>
</evidence>
<dbReference type="InterPro" id="IPR008207">
    <property type="entry name" value="Sig_transdc_His_kin_Hpt_dom"/>
</dbReference>
<protein>
    <recommendedName>
        <fullName evidence="3">histidine kinase</fullName>
        <ecNumber evidence="3">2.7.13.3</ecNumber>
    </recommendedName>
</protein>
<evidence type="ECO:0000256" key="7">
    <source>
        <dbReference type="ARBA" id="ARBA00022679"/>
    </source>
</evidence>
<evidence type="ECO:0000256" key="8">
    <source>
        <dbReference type="ARBA" id="ARBA00022692"/>
    </source>
</evidence>
<dbReference type="EC" id="2.7.13.3" evidence="3"/>
<accession>A0A4R7B9M2</accession>
<evidence type="ECO:0000256" key="13">
    <source>
        <dbReference type="ARBA" id="ARBA00023136"/>
    </source>
</evidence>
<evidence type="ECO:0000256" key="15">
    <source>
        <dbReference type="PROSITE-ProRule" id="PRU00169"/>
    </source>
</evidence>
<evidence type="ECO:0000256" key="6">
    <source>
        <dbReference type="ARBA" id="ARBA00022553"/>
    </source>
</evidence>
<dbReference type="PRINTS" id="PR00344">
    <property type="entry name" value="BCTRLSENSOR"/>
</dbReference>
<feature type="domain" description="Histidine kinase" evidence="16">
    <location>
        <begin position="218"/>
        <end position="439"/>
    </location>
</feature>
<dbReference type="Pfam" id="PF01627">
    <property type="entry name" value="Hpt"/>
    <property type="match status" value="1"/>
</dbReference>
<dbReference type="RefSeq" id="WP_166642175.1">
    <property type="nucleotide sequence ID" value="NZ_SNZP01000004.1"/>
</dbReference>
<dbReference type="PROSITE" id="PS50894">
    <property type="entry name" value="HPT"/>
    <property type="match status" value="1"/>
</dbReference>
<keyword evidence="8" id="KW-0812">Transmembrane</keyword>
<dbReference type="Gene3D" id="3.30.450.20">
    <property type="entry name" value="PAS domain"/>
    <property type="match status" value="1"/>
</dbReference>
<dbReference type="SMART" id="SM00388">
    <property type="entry name" value="HisKA"/>
    <property type="match status" value="1"/>
</dbReference>
<keyword evidence="6 15" id="KW-0597">Phosphoprotein</keyword>
<keyword evidence="13" id="KW-0472">Membrane</keyword>
<dbReference type="InterPro" id="IPR036890">
    <property type="entry name" value="HATPase_C_sf"/>
</dbReference>
<dbReference type="SUPFAM" id="SSF55874">
    <property type="entry name" value="ATPase domain of HSP90 chaperone/DNA topoisomerase II/histidine kinase"/>
    <property type="match status" value="1"/>
</dbReference>
<dbReference type="Gene3D" id="3.40.50.2300">
    <property type="match status" value="1"/>
</dbReference>
<dbReference type="Gene3D" id="3.30.565.10">
    <property type="entry name" value="Histidine kinase-like ATPase, C-terminal domain"/>
    <property type="match status" value="1"/>
</dbReference>
<dbReference type="SUPFAM" id="SSF55785">
    <property type="entry name" value="PYP-like sensor domain (PAS domain)"/>
    <property type="match status" value="1"/>
</dbReference>
<keyword evidence="12" id="KW-0902">Two-component regulatory system</keyword>
<dbReference type="InterPro" id="IPR036097">
    <property type="entry name" value="HisK_dim/P_sf"/>
</dbReference>
<keyword evidence="9" id="KW-0418">Kinase</keyword>
<dbReference type="InterPro" id="IPR035965">
    <property type="entry name" value="PAS-like_dom_sf"/>
</dbReference>
<dbReference type="InterPro" id="IPR036641">
    <property type="entry name" value="HPT_dom_sf"/>
</dbReference>
<dbReference type="CDD" id="cd00082">
    <property type="entry name" value="HisKA"/>
    <property type="match status" value="1"/>
</dbReference>
<organism evidence="19 20">
    <name type="scientific">Paludibacterium purpuratum</name>
    <dbReference type="NCBI Taxonomy" id="1144873"/>
    <lineage>
        <taxon>Bacteria</taxon>
        <taxon>Pseudomonadati</taxon>
        <taxon>Pseudomonadota</taxon>
        <taxon>Betaproteobacteria</taxon>
        <taxon>Neisseriales</taxon>
        <taxon>Chromobacteriaceae</taxon>
        <taxon>Paludibacterium</taxon>
    </lineage>
</organism>
<dbReference type="SUPFAM" id="SSF52172">
    <property type="entry name" value="CheY-like"/>
    <property type="match status" value="1"/>
</dbReference>
<dbReference type="SMART" id="SM00387">
    <property type="entry name" value="HATPase_c"/>
    <property type="match status" value="1"/>
</dbReference>
<feature type="domain" description="Response regulatory" evidence="17">
    <location>
        <begin position="463"/>
        <end position="582"/>
    </location>
</feature>
<evidence type="ECO:0000256" key="14">
    <source>
        <dbReference type="PROSITE-ProRule" id="PRU00110"/>
    </source>
</evidence>
<dbReference type="CDD" id="cd00088">
    <property type="entry name" value="HPT"/>
    <property type="match status" value="1"/>
</dbReference>
<dbReference type="Pfam" id="PF00512">
    <property type="entry name" value="HisKA"/>
    <property type="match status" value="1"/>
</dbReference>
<evidence type="ECO:0000256" key="12">
    <source>
        <dbReference type="ARBA" id="ARBA00023012"/>
    </source>
</evidence>
<comment type="subcellular location">
    <subcellularLocation>
        <location evidence="2">Cell inner membrane</location>
        <topology evidence="2">Multi-pass membrane protein</topology>
    </subcellularLocation>
</comment>
<dbReference type="Pfam" id="PF00072">
    <property type="entry name" value="Response_reg"/>
    <property type="match status" value="1"/>
</dbReference>
<dbReference type="GO" id="GO:0000155">
    <property type="term" value="F:phosphorelay sensor kinase activity"/>
    <property type="evidence" value="ECO:0007669"/>
    <property type="project" value="InterPro"/>
</dbReference>
<dbReference type="Gene3D" id="1.20.120.160">
    <property type="entry name" value="HPT domain"/>
    <property type="match status" value="1"/>
</dbReference>
<dbReference type="SUPFAM" id="SSF47384">
    <property type="entry name" value="Homodimeric domain of signal transducing histidine kinase"/>
    <property type="match status" value="1"/>
</dbReference>
<feature type="domain" description="HPt" evidence="18">
    <location>
        <begin position="616"/>
        <end position="703"/>
    </location>
</feature>
<feature type="modified residue" description="Phosphohistidine" evidence="14">
    <location>
        <position position="655"/>
    </location>
</feature>
<reference evidence="19 20" key="1">
    <citation type="submission" date="2019-03" db="EMBL/GenBank/DDBJ databases">
        <title>Genomic Encyclopedia of Type Strains, Phase III (KMG-III): the genomes of soil and plant-associated and newly described type strains.</title>
        <authorList>
            <person name="Whitman W."/>
        </authorList>
    </citation>
    <scope>NUCLEOTIDE SEQUENCE [LARGE SCALE GENOMIC DNA]</scope>
    <source>
        <strain evidence="19 20">CECT 8976</strain>
    </source>
</reference>
<dbReference type="PANTHER" id="PTHR43047">
    <property type="entry name" value="TWO-COMPONENT HISTIDINE PROTEIN KINASE"/>
    <property type="match status" value="1"/>
</dbReference>
<dbReference type="InterPro" id="IPR003594">
    <property type="entry name" value="HATPase_dom"/>
</dbReference>
<proteinExistence type="predicted"/>
<keyword evidence="4" id="KW-1003">Cell membrane</keyword>
<evidence type="ECO:0000256" key="5">
    <source>
        <dbReference type="ARBA" id="ARBA00022519"/>
    </source>
</evidence>
<comment type="caution">
    <text evidence="19">The sequence shown here is derived from an EMBL/GenBank/DDBJ whole genome shotgun (WGS) entry which is preliminary data.</text>
</comment>
<dbReference type="Pfam" id="PF02518">
    <property type="entry name" value="HATPase_c"/>
    <property type="match status" value="1"/>
</dbReference>
<evidence type="ECO:0000313" key="20">
    <source>
        <dbReference type="Proteomes" id="UP000295611"/>
    </source>
</evidence>
<sequence length="737" mass="81443">MVSHLDLSGAKEWLPRIALVGFALFLWQACGALHNILALCLLVVLCLLQEINHQHRVRRFRALQTAHDHAVAARRQLLAVIEALPEAFAFYDTEDRLALCNQQYANLFSRDIRPEELVGQTFESMKRLSLRFANELPDDGYDAESWVVERRRRHQAGESCLVRTGNQWYLESDHPVPELGYVCLRSNITALKTHELSLQQAKHLAEEVSQAKSAFLAMISHEIRTPFYGILGWLELLSATRLDREQSTMLASMHEATSVLLRLMDDILDFSAIEAGKLTLSPVVAPLRPLLASVLQLFQSAAVARSLSCELIIAPEVASAHVLDPLRVRQILVNFLSNALKHTEQGGIRLTVDVLSEDGGRQHLCFSCIDSGSGLSAGQAEQLFQPFGRAFGQVGTQHGGVGLGLSICRHLAELMGGNVGLQNEPGGGARAWLSLRLDCASVPGARLRTNGSVLPLPFAGLAPVLLVEDNPCNRQLMAMQMEQLAVDYRVAEHGAQALDLWREQRFSLILSDCHMPVMDGYQLVRTVRQEEMARGLTPIPVIACTANLAADVALQAHDAGMSQVLTKPVDLAVLATTLRHWLNLPETPTRVSCQRFSAESGKVLDRSVLRSFTQGDRTKEWRLVRQFVIVGAEDRQALRQAIHQDDSEQTVWYAHRIKGAARMIGAHWLADAAARLEQAARQSLPVADAWQSLERGFVEVEAWVSRQPGLVRRPRCPVGAVSSGSGPGSCRIRRSSE</sequence>
<evidence type="ECO:0000256" key="11">
    <source>
        <dbReference type="ARBA" id="ARBA00022989"/>
    </source>
</evidence>
<dbReference type="InterPro" id="IPR005467">
    <property type="entry name" value="His_kinase_dom"/>
</dbReference>
<dbReference type="InterPro" id="IPR004358">
    <property type="entry name" value="Sig_transdc_His_kin-like_C"/>
</dbReference>
<keyword evidence="5" id="KW-0997">Cell inner membrane</keyword>
<keyword evidence="7" id="KW-0808">Transferase</keyword>
<evidence type="ECO:0000259" key="16">
    <source>
        <dbReference type="PROSITE" id="PS50109"/>
    </source>
</evidence>
<evidence type="ECO:0000256" key="4">
    <source>
        <dbReference type="ARBA" id="ARBA00022475"/>
    </source>
</evidence>
<keyword evidence="11" id="KW-1133">Transmembrane helix</keyword>
<dbReference type="InterPro" id="IPR011006">
    <property type="entry name" value="CheY-like_superfamily"/>
</dbReference>
<dbReference type="CDD" id="cd16922">
    <property type="entry name" value="HATPase_EvgS-ArcB-TorS-like"/>
    <property type="match status" value="1"/>
</dbReference>
<dbReference type="EMBL" id="SNZP01000004">
    <property type="protein sequence ID" value="TDR80692.1"/>
    <property type="molecule type" value="Genomic_DNA"/>
</dbReference>
<keyword evidence="10" id="KW-0547">Nucleotide-binding</keyword>
<dbReference type="PROSITE" id="PS50109">
    <property type="entry name" value="HIS_KIN"/>
    <property type="match status" value="1"/>
</dbReference>
<dbReference type="PROSITE" id="PS50110">
    <property type="entry name" value="RESPONSE_REGULATORY"/>
    <property type="match status" value="1"/>
</dbReference>
<name>A0A4R7B9M2_9NEIS</name>
<gene>
    <name evidence="19" type="ORF">DFP86_104192</name>
</gene>
<dbReference type="CDD" id="cd17546">
    <property type="entry name" value="REC_hyHK_CKI1_RcsC-like"/>
    <property type="match status" value="1"/>
</dbReference>
<comment type="catalytic activity">
    <reaction evidence="1">
        <text>ATP + protein L-histidine = ADP + protein N-phospho-L-histidine.</text>
        <dbReference type="EC" id="2.7.13.3"/>
    </reaction>
</comment>
<dbReference type="SMART" id="SM00448">
    <property type="entry name" value="REC"/>
    <property type="match status" value="1"/>
</dbReference>
<feature type="modified residue" description="4-aspartylphosphate" evidence="15">
    <location>
        <position position="512"/>
    </location>
</feature>